<feature type="region of interest" description="Disordered" evidence="1">
    <location>
        <begin position="150"/>
        <end position="189"/>
    </location>
</feature>
<evidence type="ECO:0000256" key="1">
    <source>
        <dbReference type="SAM" id="MobiDB-lite"/>
    </source>
</evidence>
<dbReference type="EMBL" id="LAYC01000001">
    <property type="protein sequence ID" value="KYK60189.1"/>
    <property type="molecule type" value="Genomic_DNA"/>
</dbReference>
<dbReference type="RefSeq" id="XP_040659541.1">
    <property type="nucleotide sequence ID" value="XM_040798658.1"/>
</dbReference>
<protein>
    <submittedName>
        <fullName evidence="2">Uncharacterized protein</fullName>
    </submittedName>
</protein>
<comment type="caution">
    <text evidence="2">The sequence shown here is derived from an EMBL/GenBank/DDBJ whole genome shotgun (WGS) entry which is preliminary data.</text>
</comment>
<dbReference type="Proteomes" id="UP000076580">
    <property type="component" value="Chromosome 01"/>
</dbReference>
<evidence type="ECO:0000313" key="2">
    <source>
        <dbReference type="EMBL" id="KYK60189.1"/>
    </source>
</evidence>
<sequence length="257" mass="26690">MPAIPVYSASPISASKASGLTPQTKSPEPGPNQEAAGIYAPPATVSQQGHPPAQPQPGAVPLLAVQTPAPQPFPNFQASPAPTPTPTPTSTVQLANPPFPQPGAVPVPPGRATNIPPPPKAGETWQPAETAQATTMPMPHQMSYQLPAATRQAPGRYTAPATSQAGGGYPVFPQGGNSSDGFSHPSGYQQDVHASELNHNVRSGHNQAAYQYSSMASADQEESQSGAWWNSAKKWAASAGESLAAAENEVWKRINKE</sequence>
<gene>
    <name evidence="2" type="ORF">DCS_01324</name>
</gene>
<feature type="compositionally biased region" description="Polar residues" evidence="1">
    <location>
        <begin position="175"/>
        <end position="189"/>
    </location>
</feature>
<proteinExistence type="predicted"/>
<reference evidence="2 3" key="1">
    <citation type="journal article" date="2016" name="Sci. Rep.">
        <title>Insights into Adaptations to a Near-Obligate Nematode Endoparasitic Lifestyle from the Finished Genome of Drechmeria coniospora.</title>
        <authorList>
            <person name="Zhang L."/>
            <person name="Zhou Z."/>
            <person name="Guo Q."/>
            <person name="Fokkens L."/>
            <person name="Miskei M."/>
            <person name="Pocsi I."/>
            <person name="Zhang W."/>
            <person name="Chen M."/>
            <person name="Wang L."/>
            <person name="Sun Y."/>
            <person name="Donzelli B.G."/>
            <person name="Gibson D.M."/>
            <person name="Nelson D.R."/>
            <person name="Luo J.G."/>
            <person name="Rep M."/>
            <person name="Liu H."/>
            <person name="Yang S."/>
            <person name="Wang J."/>
            <person name="Krasnoff S.B."/>
            <person name="Xu Y."/>
            <person name="Molnar I."/>
            <person name="Lin M."/>
        </authorList>
    </citation>
    <scope>NUCLEOTIDE SEQUENCE [LARGE SCALE GENOMIC DNA]</scope>
    <source>
        <strain evidence="2 3">ARSEF 6962</strain>
    </source>
</reference>
<dbReference type="AlphaFoldDB" id="A0A151GSU5"/>
<dbReference type="InParanoid" id="A0A151GSU5"/>
<dbReference type="OrthoDB" id="5385910at2759"/>
<name>A0A151GSU5_DRECN</name>
<evidence type="ECO:0000313" key="3">
    <source>
        <dbReference type="Proteomes" id="UP000076580"/>
    </source>
</evidence>
<dbReference type="STRING" id="98403.A0A151GSU5"/>
<feature type="compositionally biased region" description="Low complexity" evidence="1">
    <location>
        <begin position="47"/>
        <end position="59"/>
    </location>
</feature>
<dbReference type="GeneID" id="63713967"/>
<feature type="compositionally biased region" description="Polar residues" evidence="1">
    <location>
        <begin position="10"/>
        <end position="26"/>
    </location>
</feature>
<organism evidence="2 3">
    <name type="scientific">Drechmeria coniospora</name>
    <name type="common">Nematophagous fungus</name>
    <name type="synonym">Meria coniospora</name>
    <dbReference type="NCBI Taxonomy" id="98403"/>
    <lineage>
        <taxon>Eukaryota</taxon>
        <taxon>Fungi</taxon>
        <taxon>Dikarya</taxon>
        <taxon>Ascomycota</taxon>
        <taxon>Pezizomycotina</taxon>
        <taxon>Sordariomycetes</taxon>
        <taxon>Hypocreomycetidae</taxon>
        <taxon>Hypocreales</taxon>
        <taxon>Ophiocordycipitaceae</taxon>
        <taxon>Drechmeria</taxon>
    </lineage>
</organism>
<accession>A0A151GSU5</accession>
<feature type="compositionally biased region" description="Pro residues" evidence="1">
    <location>
        <begin position="97"/>
        <end position="120"/>
    </location>
</feature>
<keyword evidence="3" id="KW-1185">Reference proteome</keyword>
<feature type="region of interest" description="Disordered" evidence="1">
    <location>
        <begin position="1"/>
        <end position="129"/>
    </location>
</feature>